<dbReference type="GO" id="GO:0006893">
    <property type="term" value="P:Golgi to plasma membrane transport"/>
    <property type="evidence" value="ECO:0007669"/>
    <property type="project" value="TreeGrafter"/>
</dbReference>
<evidence type="ECO:0000256" key="3">
    <source>
        <dbReference type="ARBA" id="ARBA00022483"/>
    </source>
</evidence>
<keyword evidence="2" id="KW-0813">Transport</keyword>
<dbReference type="InterPro" id="IPR016159">
    <property type="entry name" value="Cullin_repeat-like_dom_sf"/>
</dbReference>
<dbReference type="GO" id="GO:0000145">
    <property type="term" value="C:exocyst"/>
    <property type="evidence" value="ECO:0007669"/>
    <property type="project" value="InterPro"/>
</dbReference>
<dbReference type="Gene3D" id="1.20.58.1220">
    <property type="entry name" value="Exo84p, C-terminal helical domain"/>
    <property type="match status" value="1"/>
</dbReference>
<dbReference type="AlphaFoldDB" id="A0A061IL74"/>
<sequence>MGMFVDAFSKQVFDSKESLSTAVECVKVAKEHCQQLGETGMDLTFIIHALLVKDIQGTLHSYKEIIIEATKHRNSERGGLGCT</sequence>
<evidence type="ECO:0000313" key="4">
    <source>
        <dbReference type="EMBL" id="ERE90250.1"/>
    </source>
</evidence>
<evidence type="ECO:0000313" key="5">
    <source>
        <dbReference type="Proteomes" id="UP000030759"/>
    </source>
</evidence>
<protein>
    <submittedName>
        <fullName evidence="4">Exocyst complex component 8-like protein</fullName>
    </submittedName>
</protein>
<dbReference type="GO" id="GO:0006887">
    <property type="term" value="P:exocytosis"/>
    <property type="evidence" value="ECO:0007669"/>
    <property type="project" value="UniProtKB-KW"/>
</dbReference>
<evidence type="ECO:0000256" key="2">
    <source>
        <dbReference type="ARBA" id="ARBA00022448"/>
    </source>
</evidence>
<dbReference type="InterPro" id="IPR042560">
    <property type="entry name" value="Exo84_C_2"/>
</dbReference>
<dbReference type="SUPFAM" id="SSF74788">
    <property type="entry name" value="Cullin repeat-like"/>
    <property type="match status" value="1"/>
</dbReference>
<keyword evidence="3" id="KW-0268">Exocytosis</keyword>
<dbReference type="PANTHER" id="PTHR21426:SF12">
    <property type="entry name" value="EXOCYST COMPLEX COMPONENT 8"/>
    <property type="match status" value="1"/>
</dbReference>
<gene>
    <name evidence="4" type="ORF">H671_1g1778</name>
</gene>
<comment type="similarity">
    <text evidence="1">Belongs to the EXO84 family.</text>
</comment>
<accession>A0A061IL74</accession>
<organism evidence="4 5">
    <name type="scientific">Cricetulus griseus</name>
    <name type="common">Chinese hamster</name>
    <name type="synonym">Cricetulus barabensis griseus</name>
    <dbReference type="NCBI Taxonomy" id="10029"/>
    <lineage>
        <taxon>Eukaryota</taxon>
        <taxon>Metazoa</taxon>
        <taxon>Chordata</taxon>
        <taxon>Craniata</taxon>
        <taxon>Vertebrata</taxon>
        <taxon>Euteleostomi</taxon>
        <taxon>Mammalia</taxon>
        <taxon>Eutheria</taxon>
        <taxon>Euarchontoglires</taxon>
        <taxon>Glires</taxon>
        <taxon>Rodentia</taxon>
        <taxon>Myomorpha</taxon>
        <taxon>Muroidea</taxon>
        <taxon>Cricetidae</taxon>
        <taxon>Cricetinae</taxon>
        <taxon>Cricetulus</taxon>
    </lineage>
</organism>
<dbReference type="InterPro" id="IPR033961">
    <property type="entry name" value="Exo84"/>
</dbReference>
<name>A0A061IL74_CRIGR</name>
<reference evidence="5" key="1">
    <citation type="journal article" date="2013" name="Nat. Biotechnol.">
        <title>Chinese hamster genome sequenced from sorted chromosomes.</title>
        <authorList>
            <person name="Brinkrolf K."/>
            <person name="Rupp O."/>
            <person name="Laux H."/>
            <person name="Kollin F."/>
            <person name="Ernst W."/>
            <person name="Linke B."/>
            <person name="Kofler R."/>
            <person name="Romand S."/>
            <person name="Hesse F."/>
            <person name="Budach W.E."/>
            <person name="Galosy S."/>
            <person name="Muller D."/>
            <person name="Noll T."/>
            <person name="Wienberg J."/>
            <person name="Jostock T."/>
            <person name="Leonard M."/>
            <person name="Grillari J."/>
            <person name="Tauch A."/>
            <person name="Goesmann A."/>
            <person name="Helk B."/>
            <person name="Mott J.E."/>
            <person name="Puhler A."/>
            <person name="Borth N."/>
        </authorList>
    </citation>
    <scope>NUCLEOTIDE SEQUENCE [LARGE SCALE GENOMIC DNA]</scope>
    <source>
        <strain evidence="5">17A/GY</strain>
    </source>
</reference>
<proteinExistence type="inferred from homology"/>
<evidence type="ECO:0000256" key="1">
    <source>
        <dbReference type="ARBA" id="ARBA00007210"/>
    </source>
</evidence>
<dbReference type="Proteomes" id="UP000030759">
    <property type="component" value="Unassembled WGS sequence"/>
</dbReference>
<dbReference type="EMBL" id="KE664176">
    <property type="protein sequence ID" value="ERE90250.1"/>
    <property type="molecule type" value="Genomic_DNA"/>
</dbReference>
<dbReference type="PANTHER" id="PTHR21426">
    <property type="entry name" value="EXOCYST COMPLEX COMPONENT 8"/>
    <property type="match status" value="1"/>
</dbReference>
<dbReference type="GO" id="GO:0008104">
    <property type="term" value="P:intracellular protein localization"/>
    <property type="evidence" value="ECO:0007669"/>
    <property type="project" value="TreeGrafter"/>
</dbReference>